<reference key="2">
    <citation type="journal article" date="2000" name="Nature">
        <title>Sequence and analysis of chromosome 5 of the plant Arabidopsis thaliana.</title>
        <authorList>
            <consortium name="Kazusa DNA Research Institute"/>
            <consortium name="Cold Spring Harbor and Washington University in St Louis Sequencing Consortium"/>
            <consortium name="European Union Arabidopsis Genome Sequencing Consortium"/>
            <person name="Tabata S."/>
            <person name="Kaneko T."/>
            <person name="Nakamura Y."/>
            <person name="Kotani H."/>
            <person name="Kato T."/>
            <person name="Asamizu E."/>
            <person name="Miyajima N."/>
            <person name="Sasamoto S."/>
            <person name="Kimura T."/>
            <person name="Hosouchi T."/>
            <person name="Kawashima K."/>
            <person name="Kohara M."/>
            <person name="Matsumoto M."/>
            <person name="Matsuno A."/>
            <person name="Muraki A."/>
            <person name="Nakayama S."/>
            <person name="Nakazaki N."/>
            <person name="Naruo K."/>
            <person name="Okumura S."/>
            <person name="Shinpo S."/>
            <person name="Takeuchi C."/>
            <person name="Wada T."/>
            <person name="Watanabe A."/>
            <person name="Yamada M."/>
            <person name="Yasuda M."/>
            <person name="Sato S."/>
            <person name="de la Bastide M."/>
            <person name="Huang E."/>
            <person name="Spiegel L."/>
            <person name="Gnoj L."/>
            <person name="O'Shaughnessy A."/>
            <person name="Preston R."/>
            <person name="Habermann K."/>
            <person name="Murray J."/>
            <person name="Johnson D."/>
            <person name="Rohlfing T."/>
            <person name="Nelson J."/>
            <person name="Stoneking T."/>
            <person name="Pepin K."/>
            <person name="Spieth J."/>
            <person name="Sekhon M."/>
            <person name="Armstrong J."/>
            <person name="Becker M."/>
            <person name="Belter E."/>
            <person name="Cordum H."/>
            <person name="Cordes M."/>
            <person name="Courtney L."/>
            <person name="Courtney W."/>
            <person name="Dante M."/>
            <person name="Du H."/>
            <person name="Edwards J."/>
            <person name="Fryman J."/>
            <person name="Haakensen B."/>
            <person name="Lamar E."/>
            <person name="Latreille P."/>
            <person name="Leonard S."/>
            <person name="Meyer R."/>
            <person name="Mulvaney E."/>
            <person name="Ozersky P."/>
            <person name="Riley A."/>
            <person name="Strowmatt C."/>
            <person name="Wagner-McPherson C."/>
            <person name="Wollam A."/>
            <person name="Yoakum M."/>
            <person name="Bell M."/>
            <person name="Dedhia N."/>
            <person name="Parnell L."/>
            <person name="Shah R."/>
            <person name="Rodriguez M."/>
            <person name="See L.H."/>
            <person name="Vil D."/>
            <person name="Baker J."/>
            <person name="Kirchoff K."/>
            <person name="Toth K."/>
            <person name="King L."/>
            <person name="Bahret A."/>
            <person name="Miller B."/>
            <person name="Marra M."/>
            <person name="Martienssen R."/>
            <person name="McCombie W.R."/>
            <person name="Wilson R.K."/>
            <person name="Murphy G."/>
            <person name="Bancroft I."/>
            <person name="Volckaert G."/>
            <person name="Wambutt R."/>
            <person name="Dusterhoft A."/>
            <person name="Stiekema W."/>
            <person name="Pohl T."/>
            <person name="Entian K.D."/>
            <person name="Terryn N."/>
            <person name="Hartley N."/>
            <person name="Bent E."/>
            <person name="Johnson S."/>
            <person name="Langham S.A."/>
            <person name="McCullagh B."/>
            <person name="Robben J."/>
            <person name="Grymonprez B."/>
            <person name="Zimmermann W."/>
            <person name="Ramsperger U."/>
            <person name="Wedler H."/>
            <person name="Balke K."/>
            <person name="Wedler E."/>
            <person name="Peters S."/>
            <person name="van Staveren M."/>
            <person name="Dirkse W."/>
            <person name="Mooijman P."/>
            <person name="Lankhorst R.K."/>
            <person name="Weitzenegger T."/>
            <person name="Bothe G."/>
            <person name="Rose M."/>
            <person name="Hauf J."/>
            <person name="Berneiser S."/>
            <person name="Hempel S."/>
            <person name="Feldpausch M."/>
            <person name="Lamberth S."/>
            <person name="Villarroel R."/>
            <person name="Gielen J."/>
            <person name="Ardiles W."/>
            <person name="Bents O."/>
            <person name="Lemcke K."/>
            <person name="Kolesov G."/>
            <person name="Mayer K."/>
            <person name="Rudd S."/>
            <person name="Schoof H."/>
            <person name="Schueller C."/>
            <person name="Zaccaria P."/>
            <person name="Mewes H.W."/>
            <person name="Bevan M."/>
            <person name="Fransz P."/>
        </authorList>
    </citation>
    <scope>NUCLEOTIDE SEQUENCE [LARGE SCALE GENOMIC DNA]</scope>
    <source>
        <strain>cv. Columbia</strain>
    </source>
</reference>
<name>Q9LSL4_ARATH</name>
<accession>Q9LSL4</accession>
<dbReference type="AlphaFoldDB" id="Q9LSL4"/>
<proteinExistence type="predicted"/>
<reference evidence="1" key="1">
    <citation type="submission" date="1999-04" db="EMBL/GenBank/DDBJ databases">
        <title>Structural analysis of Arabidopsis thaliana chromosome 5. XI.</title>
        <authorList>
            <person name="Kaneko T."/>
            <person name="Katoh T."/>
            <person name="Asamizu E."/>
            <person name="Sato S."/>
            <person name="Nakamura Y."/>
            <person name="Kotani H."/>
            <person name="Tabata S."/>
        </authorList>
    </citation>
    <scope>NUCLEOTIDE SEQUENCE</scope>
</reference>
<protein>
    <submittedName>
        <fullName evidence="1">Uncharacterized protein</fullName>
    </submittedName>
</protein>
<evidence type="ECO:0000313" key="1">
    <source>
        <dbReference type="EMBL" id="BAA98180.1"/>
    </source>
</evidence>
<organism evidence="1">
    <name type="scientific">Arabidopsis thaliana</name>
    <name type="common">Mouse-ear cress</name>
    <dbReference type="NCBI Taxonomy" id="3702"/>
    <lineage>
        <taxon>Eukaryota</taxon>
        <taxon>Viridiplantae</taxon>
        <taxon>Streptophyta</taxon>
        <taxon>Embryophyta</taxon>
        <taxon>Tracheophyta</taxon>
        <taxon>Spermatophyta</taxon>
        <taxon>Magnoliopsida</taxon>
        <taxon>eudicotyledons</taxon>
        <taxon>Gunneridae</taxon>
        <taxon>Pentapetalae</taxon>
        <taxon>rosids</taxon>
        <taxon>malvids</taxon>
        <taxon>Brassicales</taxon>
        <taxon>Brassicaceae</taxon>
        <taxon>Camelineae</taxon>
        <taxon>Arabidopsis</taxon>
    </lineage>
</organism>
<dbReference type="EMBL" id="AB026639">
    <property type="protein sequence ID" value="BAA98180.1"/>
    <property type="molecule type" value="Genomic_DNA"/>
</dbReference>
<dbReference type="HOGENOM" id="CLU_1112639_0_0_1"/>
<sequence length="250" mass="29505">MATERETIERRDQRILVSIDDDGGGRKQSSKTKKLLRLRMKKTENFRRRRRKVGSRWWAFFYGPLLCYQIQPEKVLCLKLSSVARAEFDLREMERDKVNDFVVNGKINKLIKLLSNRGSHIVTLREHNVDEPTLTTKLRGAYKNKIEKTEHRSVIRTLFWKISKKLRIIIGIAQIETIIEILRIAHSIVVKRLVLLLWLLIRAYSVSSVWMRQDNGELKHRPVEYDCLRLSARTLSISCKNKREIVLLIE</sequence>
<dbReference type="ExpressionAtlas" id="Q9LSL4">
    <property type="expression patterns" value="baseline and differential"/>
</dbReference>